<dbReference type="PROSITE" id="PS50004">
    <property type="entry name" value="C2"/>
    <property type="match status" value="1"/>
</dbReference>
<dbReference type="Gene3D" id="2.60.40.150">
    <property type="entry name" value="C2 domain"/>
    <property type="match status" value="1"/>
</dbReference>
<evidence type="ECO:0000256" key="12">
    <source>
        <dbReference type="RuleBase" id="RU362102"/>
    </source>
</evidence>
<dbReference type="InterPro" id="IPR002642">
    <property type="entry name" value="LysoPLipase_cat_dom"/>
</dbReference>
<evidence type="ECO:0000256" key="3">
    <source>
        <dbReference type="ARBA" id="ARBA00006538"/>
    </source>
</evidence>
<evidence type="ECO:0000256" key="8">
    <source>
        <dbReference type="ARBA" id="ARBA00022837"/>
    </source>
</evidence>
<dbReference type="AlphaFoldDB" id="A0AA35JQP6"/>
<dbReference type="FunFam" id="2.60.40.150:FF:000030">
    <property type="entry name" value="Phospholipase A2"/>
    <property type="match status" value="1"/>
</dbReference>
<dbReference type="SUPFAM" id="SSF49562">
    <property type="entry name" value="C2 domain (Calcium/lipid-binding domain, CaLB)"/>
    <property type="match status" value="1"/>
</dbReference>
<evidence type="ECO:0000256" key="1">
    <source>
        <dbReference type="ARBA" id="ARBA00004170"/>
    </source>
</evidence>
<dbReference type="Pfam" id="PF01735">
    <property type="entry name" value="PLA2_B"/>
    <property type="match status" value="1"/>
</dbReference>
<keyword evidence="8 12" id="KW-0106">Calcium</keyword>
<evidence type="ECO:0000256" key="9">
    <source>
        <dbReference type="ARBA" id="ARBA00022963"/>
    </source>
</evidence>
<dbReference type="SUPFAM" id="SSF53474">
    <property type="entry name" value="alpha/beta-Hydrolases"/>
    <property type="match status" value="1"/>
</dbReference>
<dbReference type="GO" id="GO:0047617">
    <property type="term" value="F:fatty acyl-CoA hydrolase activity"/>
    <property type="evidence" value="ECO:0007669"/>
    <property type="project" value="TreeGrafter"/>
</dbReference>
<proteinExistence type="inferred from homology"/>
<dbReference type="GO" id="GO:0004623">
    <property type="term" value="F:phospholipase A2 activity"/>
    <property type="evidence" value="ECO:0007669"/>
    <property type="project" value="UniProtKB-EC"/>
</dbReference>
<dbReference type="GO" id="GO:0005829">
    <property type="term" value="C:cytosol"/>
    <property type="evidence" value="ECO:0007669"/>
    <property type="project" value="UniProtKB-SubCell"/>
</dbReference>
<dbReference type="GO" id="GO:0009395">
    <property type="term" value="P:phospholipid catabolic process"/>
    <property type="evidence" value="ECO:0007669"/>
    <property type="project" value="InterPro"/>
</dbReference>
<feature type="domain" description="C2" evidence="13">
    <location>
        <begin position="331"/>
        <end position="447"/>
    </location>
</feature>
<dbReference type="InterPro" id="IPR029058">
    <property type="entry name" value="AB_hydrolase_fold"/>
</dbReference>
<evidence type="ECO:0000256" key="2">
    <source>
        <dbReference type="ARBA" id="ARBA00004514"/>
    </source>
</evidence>
<evidence type="ECO:0000256" key="11">
    <source>
        <dbReference type="PROSITE-ProRule" id="PRU00555"/>
    </source>
</evidence>
<keyword evidence="6 12" id="KW-0479">Metal-binding</keyword>
<dbReference type="InterPro" id="IPR014940">
    <property type="entry name" value="BAAT_C"/>
</dbReference>
<keyword evidence="10 11" id="KW-0443">Lipid metabolism</keyword>
<dbReference type="Gene3D" id="2.60.40.2240">
    <property type="entry name" value="Acyl-CoA thioester hydrolase/BAAT N-terminal domain"/>
    <property type="match status" value="1"/>
</dbReference>
<dbReference type="InterPro" id="IPR000008">
    <property type="entry name" value="C2_dom"/>
</dbReference>
<evidence type="ECO:0000313" key="16">
    <source>
        <dbReference type="Proteomes" id="UP001178461"/>
    </source>
</evidence>
<dbReference type="InterPro" id="IPR016035">
    <property type="entry name" value="Acyl_Trfase/lysoPLipase"/>
</dbReference>
<gene>
    <name evidence="15" type="ORF">PODLI_1B009465</name>
</gene>
<evidence type="ECO:0000256" key="6">
    <source>
        <dbReference type="ARBA" id="ARBA00022723"/>
    </source>
</evidence>
<comment type="domain">
    <text evidence="12">The N-terminal C2 domain associates with lipid membranes upon calcium binding.</text>
</comment>
<protein>
    <recommendedName>
        <fullName evidence="4 12">Phospholipase A2</fullName>
        <ecNumber evidence="4 12">3.1.1.4</ecNumber>
    </recommendedName>
</protein>
<name>A0AA35JQP6_9SAUR</name>
<dbReference type="GO" id="GO:0006631">
    <property type="term" value="P:fatty acid metabolic process"/>
    <property type="evidence" value="ECO:0007669"/>
    <property type="project" value="TreeGrafter"/>
</dbReference>
<dbReference type="Pfam" id="PF04775">
    <property type="entry name" value="Bile_Hydr_Trans"/>
    <property type="match status" value="1"/>
</dbReference>
<dbReference type="GO" id="GO:0016020">
    <property type="term" value="C:membrane"/>
    <property type="evidence" value="ECO:0007669"/>
    <property type="project" value="UniProtKB-SubCell"/>
</dbReference>
<evidence type="ECO:0000256" key="4">
    <source>
        <dbReference type="ARBA" id="ARBA00013278"/>
    </source>
</evidence>
<dbReference type="FunFam" id="2.60.40.2240:FF:000001">
    <property type="entry name" value="acyl-coenzyme A thioesterase 4"/>
    <property type="match status" value="1"/>
</dbReference>
<dbReference type="SMART" id="SM00239">
    <property type="entry name" value="C2"/>
    <property type="match status" value="1"/>
</dbReference>
<feature type="domain" description="PLA2c" evidence="14">
    <location>
        <begin position="594"/>
        <end position="885"/>
    </location>
</feature>
<dbReference type="GO" id="GO:0006637">
    <property type="term" value="P:acyl-CoA metabolic process"/>
    <property type="evidence" value="ECO:0007669"/>
    <property type="project" value="TreeGrafter"/>
</dbReference>
<dbReference type="SUPFAM" id="SSF52151">
    <property type="entry name" value="FabD/lysophospholipase-like"/>
    <property type="match status" value="1"/>
</dbReference>
<evidence type="ECO:0000313" key="15">
    <source>
        <dbReference type="EMBL" id="CAI5763950.1"/>
    </source>
</evidence>
<evidence type="ECO:0000256" key="5">
    <source>
        <dbReference type="ARBA" id="ARBA00022490"/>
    </source>
</evidence>
<dbReference type="PANTHER" id="PTHR10824">
    <property type="entry name" value="ACYL-COENZYME A THIOESTERASE-RELATED"/>
    <property type="match status" value="1"/>
</dbReference>
<dbReference type="SMART" id="SM00022">
    <property type="entry name" value="PLAc"/>
    <property type="match status" value="1"/>
</dbReference>
<reference evidence="15" key="1">
    <citation type="submission" date="2022-12" db="EMBL/GenBank/DDBJ databases">
        <authorList>
            <person name="Alioto T."/>
            <person name="Alioto T."/>
            <person name="Gomez Garrido J."/>
        </authorList>
    </citation>
    <scope>NUCLEOTIDE SEQUENCE</scope>
</reference>
<dbReference type="Gene3D" id="3.40.50.1820">
    <property type="entry name" value="alpha/beta hydrolase"/>
    <property type="match status" value="1"/>
</dbReference>
<accession>A0AA35JQP6</accession>
<dbReference type="InterPro" id="IPR040723">
    <property type="entry name" value="cPLA2_C2"/>
</dbReference>
<dbReference type="PROSITE" id="PS51210">
    <property type="entry name" value="PLA2C"/>
    <property type="match status" value="1"/>
</dbReference>
<evidence type="ECO:0000259" key="14">
    <source>
        <dbReference type="PROSITE" id="PS51210"/>
    </source>
</evidence>
<dbReference type="InterPro" id="IPR006862">
    <property type="entry name" value="Thio_Ohase/aa_AcTrfase"/>
</dbReference>
<keyword evidence="16" id="KW-1185">Reference proteome</keyword>
<evidence type="ECO:0000256" key="7">
    <source>
        <dbReference type="ARBA" id="ARBA00022801"/>
    </source>
</evidence>
<dbReference type="Pfam" id="PF00168">
    <property type="entry name" value="C2"/>
    <property type="match status" value="1"/>
</dbReference>
<dbReference type="InterPro" id="IPR042490">
    <property type="entry name" value="Thio_Ohase/BAAT_N"/>
</dbReference>
<dbReference type="GO" id="GO:0046872">
    <property type="term" value="F:metal ion binding"/>
    <property type="evidence" value="ECO:0007669"/>
    <property type="project" value="UniProtKB-KW"/>
</dbReference>
<comment type="similarity">
    <text evidence="3">Belongs to the C/M/P thioester hydrolase family.</text>
</comment>
<dbReference type="EMBL" id="OX395126">
    <property type="protein sequence ID" value="CAI5763950.1"/>
    <property type="molecule type" value="Genomic_DNA"/>
</dbReference>
<keyword evidence="7 11" id="KW-0378">Hydrolase</keyword>
<dbReference type="Gene3D" id="3.40.1090.10">
    <property type="entry name" value="Cytosolic phospholipase A2 catalytic domain"/>
    <property type="match status" value="1"/>
</dbReference>
<dbReference type="Pfam" id="PF18695">
    <property type="entry name" value="cPLA2_C2"/>
    <property type="match status" value="1"/>
</dbReference>
<dbReference type="Pfam" id="PF08840">
    <property type="entry name" value="BAAT_C"/>
    <property type="match status" value="1"/>
</dbReference>
<comment type="subcellular location">
    <subcellularLocation>
        <location evidence="2">Cytoplasm</location>
        <location evidence="2">Cytosol</location>
    </subcellularLocation>
    <subcellularLocation>
        <location evidence="1">Membrane</location>
        <topology evidence="1">Peripheral membrane protein</topology>
    </subcellularLocation>
</comment>
<dbReference type="InterPro" id="IPR035892">
    <property type="entry name" value="C2_domain_sf"/>
</dbReference>
<dbReference type="Proteomes" id="UP001178461">
    <property type="component" value="Chromosome 1"/>
</dbReference>
<comment type="catalytic activity">
    <reaction evidence="12">
        <text>a 1,2-diacyl-sn-glycero-3-phosphocholine + H2O = a 1-acyl-sn-glycero-3-phosphocholine + a fatty acid + H(+)</text>
        <dbReference type="Rhea" id="RHEA:15801"/>
        <dbReference type="ChEBI" id="CHEBI:15377"/>
        <dbReference type="ChEBI" id="CHEBI:15378"/>
        <dbReference type="ChEBI" id="CHEBI:28868"/>
        <dbReference type="ChEBI" id="CHEBI:57643"/>
        <dbReference type="ChEBI" id="CHEBI:58168"/>
        <dbReference type="EC" id="3.1.1.4"/>
    </reaction>
</comment>
<dbReference type="EC" id="3.1.1.4" evidence="4 12"/>
<evidence type="ECO:0000256" key="10">
    <source>
        <dbReference type="ARBA" id="ARBA00023098"/>
    </source>
</evidence>
<dbReference type="PANTHER" id="PTHR10824:SF38">
    <property type="entry name" value="ACOT1 THIOESTERASE"/>
    <property type="match status" value="1"/>
</dbReference>
<sequence length="885" mass="98760">MAAAARILVLPSPRCLWDEPVQVKVEGLGPLQEVTLRASLVDESGELFQSLAYYRAGSSGELDLSRSASLGGSYSGVEPMGLLWSLASQTPFKRLAKRDVLSPFRVTYEVLDGRGVSGRLLGECCSERSFLADGVERIPVREGRLRATLFVPPGPGPFPGLIDLYGSGGGLVEYRASLLASRGFATLAVAYMHFEDLPTFPEFFEVDYFGEAVEFLRKQQQVRATAIGVLGLSKGADLALALATFWPGIRAAVSISGSGVNAFIPLRVKGLTIPAFPWDLDKIKDTGDPGVVDFSEIMADPKDPATWHCRIPVETSLANFLFLSGQDDKNWPTEFPQHVETFPFYLLSVKVIQARHIPSRDLWTSSDCYVSLRLPSASNKQMMTKVISNASNPVWNESFHFFIQPEAKNVLELRLYDEDMVTKDDLIFMVAYDIAKVRPGETICEDLLLNRQGPESLEVEFKMESICGGFESIATNGILMAREVSRLDIKMDKWKNEECLKNNKNIELVVKESFEEAQAITQESESFTFHCVKNWEPKLEASTKGNSFVGKWLGDATTDCPSVLLKSLPAGEETKVALPLSKDAELELQLQVNDCLGDLDVRLGCDLCGAEQDFLSKRKNVVASALKKVLLLEQELQGHEVPVIAVMATGGGARAMSAFYGHLSALQKLNLLDCVTYLSGASGATWTMRSLYEDADWSQKDLMGPIHRAQEYIARSKSSAFSLEALQRYDVELRQRAREGHSVYFTDVWSLIIDRMFHDEQSDSKLSSQQQAVTQGQNPLPIYLALNVKKDTQSTCEFKEWCEFSPYEVGFSKYGAFICPEDFGSDFFMGRLINKRPESRICYLEGIWSNIFSLNLKDVHHLYKSWQWPFPDQEKDEDPASSMEF</sequence>
<keyword evidence="9 11" id="KW-0442">Lipid degradation</keyword>
<evidence type="ECO:0000259" key="13">
    <source>
        <dbReference type="PROSITE" id="PS50004"/>
    </source>
</evidence>
<organism evidence="15 16">
    <name type="scientific">Podarcis lilfordi</name>
    <name type="common">Lilford's wall lizard</name>
    <dbReference type="NCBI Taxonomy" id="74358"/>
    <lineage>
        <taxon>Eukaryota</taxon>
        <taxon>Metazoa</taxon>
        <taxon>Chordata</taxon>
        <taxon>Craniata</taxon>
        <taxon>Vertebrata</taxon>
        <taxon>Euteleostomi</taxon>
        <taxon>Lepidosauria</taxon>
        <taxon>Squamata</taxon>
        <taxon>Bifurcata</taxon>
        <taxon>Unidentata</taxon>
        <taxon>Episquamata</taxon>
        <taxon>Laterata</taxon>
        <taxon>Lacertibaenia</taxon>
        <taxon>Lacertidae</taxon>
        <taxon>Podarcis</taxon>
    </lineage>
</organism>
<keyword evidence="5 12" id="KW-0963">Cytoplasm</keyword>